<evidence type="ECO:0000313" key="1">
    <source>
        <dbReference type="EMBL" id="RHL68613.1"/>
    </source>
</evidence>
<proteinExistence type="predicted"/>
<comment type="caution">
    <text evidence="1">The sequence shown here is derived from an EMBL/GenBank/DDBJ whole genome shotgun (WGS) entry which is preliminary data.</text>
</comment>
<gene>
    <name evidence="1" type="ORF">DW007_07295</name>
</gene>
<dbReference type="EMBL" id="QROY01000005">
    <property type="protein sequence ID" value="RHL68613.1"/>
    <property type="molecule type" value="Genomic_DNA"/>
</dbReference>
<dbReference type="RefSeq" id="WP_118370684.1">
    <property type="nucleotide sequence ID" value="NZ_QROY01000005.1"/>
</dbReference>
<dbReference type="AlphaFoldDB" id="A0A415MBE2"/>
<protein>
    <submittedName>
        <fullName evidence="1">Uncharacterized protein</fullName>
    </submittedName>
</protein>
<evidence type="ECO:0000313" key="2">
    <source>
        <dbReference type="Proteomes" id="UP000285201"/>
    </source>
</evidence>
<name>A0A415MBE2_9FIRM</name>
<dbReference type="Proteomes" id="UP000285201">
    <property type="component" value="Unassembled WGS sequence"/>
</dbReference>
<reference evidence="1 2" key="1">
    <citation type="submission" date="2018-08" db="EMBL/GenBank/DDBJ databases">
        <title>A genome reference for cultivated species of the human gut microbiota.</title>
        <authorList>
            <person name="Zou Y."/>
            <person name="Xue W."/>
            <person name="Luo G."/>
        </authorList>
    </citation>
    <scope>NUCLEOTIDE SEQUENCE [LARGE SCALE GENOMIC DNA]</scope>
    <source>
        <strain evidence="1 2">AF36-7BH</strain>
    </source>
</reference>
<organism evidence="1 2">
    <name type="scientific">Lachnospira eligens</name>
    <dbReference type="NCBI Taxonomy" id="39485"/>
    <lineage>
        <taxon>Bacteria</taxon>
        <taxon>Bacillati</taxon>
        <taxon>Bacillota</taxon>
        <taxon>Clostridia</taxon>
        <taxon>Lachnospirales</taxon>
        <taxon>Lachnospiraceae</taxon>
        <taxon>Lachnospira</taxon>
    </lineage>
</organism>
<sequence>MNCIKIIYKEENGKVTINEVDNYINKQGIWALFGKREDIFECLNVGKCIDVGREILYDISCLHNILLHKEGNEEYINQFAELCNFKYRKKWTQEYLYQYISSLRYEVITFVYVYNKSDMYKEKELAWTTHARFWKNGSSFKTAQEDFYEKNKNLVLETKTTITSIKNIDELERILKNNSFYSNEEE</sequence>
<accession>A0A415MBE2</accession>